<dbReference type="GO" id="GO:0005737">
    <property type="term" value="C:cytoplasm"/>
    <property type="evidence" value="ECO:0007669"/>
    <property type="project" value="TreeGrafter"/>
</dbReference>
<evidence type="ECO:0000313" key="2">
    <source>
        <dbReference type="EMBL" id="MQM25746.1"/>
    </source>
</evidence>
<gene>
    <name evidence="2" type="ORF">GFD30_09215</name>
</gene>
<dbReference type="RefSeq" id="WP_153024894.1">
    <property type="nucleotide sequence ID" value="NZ_WIAO01000008.1"/>
</dbReference>
<name>A0A6L5G7Z8_9ACTN</name>
<dbReference type="PANTHER" id="PTHR43441:SF10">
    <property type="entry name" value="ACETYLTRANSFERASE"/>
    <property type="match status" value="1"/>
</dbReference>
<dbReference type="InterPro" id="IPR000182">
    <property type="entry name" value="GNAT_dom"/>
</dbReference>
<dbReference type="CDD" id="cd04301">
    <property type="entry name" value="NAT_SF"/>
    <property type="match status" value="1"/>
</dbReference>
<keyword evidence="3" id="KW-1185">Reference proteome</keyword>
<dbReference type="Gene3D" id="3.40.630.30">
    <property type="match status" value="1"/>
</dbReference>
<organism evidence="2 3">
    <name type="scientific">Glycomyces albidus</name>
    <dbReference type="NCBI Taxonomy" id="2656774"/>
    <lineage>
        <taxon>Bacteria</taxon>
        <taxon>Bacillati</taxon>
        <taxon>Actinomycetota</taxon>
        <taxon>Actinomycetes</taxon>
        <taxon>Glycomycetales</taxon>
        <taxon>Glycomycetaceae</taxon>
        <taxon>Glycomyces</taxon>
    </lineage>
</organism>
<dbReference type="Proteomes" id="UP000477750">
    <property type="component" value="Unassembled WGS sequence"/>
</dbReference>
<proteinExistence type="predicted"/>
<reference evidence="2 3" key="1">
    <citation type="submission" date="2019-10" db="EMBL/GenBank/DDBJ databases">
        <title>Glycomyces albidus sp. nov., a novel actinomycete isolated from rhizosphere soil of wheat (Triticum aestivum L.).</title>
        <authorList>
            <person name="Qian L."/>
        </authorList>
    </citation>
    <scope>NUCLEOTIDE SEQUENCE [LARGE SCALE GENOMIC DNA]</scope>
    <source>
        <strain evidence="2 3">NEAU-7082</strain>
    </source>
</reference>
<dbReference type="PANTHER" id="PTHR43441">
    <property type="entry name" value="RIBOSOMAL-PROTEIN-SERINE ACETYLTRANSFERASE"/>
    <property type="match status" value="1"/>
</dbReference>
<evidence type="ECO:0000313" key="3">
    <source>
        <dbReference type="Proteomes" id="UP000477750"/>
    </source>
</evidence>
<sequence length="190" mass="20845">MSESPRDFTASLGDGAELRPLVPDLAEEMTAHMDRGREFIGRHVAIADVCADAAGTRGLLDAYAAKAAADTGRIWGIWLDGTLVGGVLFRTFDTRMETAEAGCWLEPAATGKGIVTRAVTAIIDWAVEERGIYRVDWYASVRNTASLAVAERLGMTREGVLRAAYLHRGERFDMEVWSVLAPEWRARKDS</sequence>
<dbReference type="EMBL" id="WIAO01000008">
    <property type="protein sequence ID" value="MQM25746.1"/>
    <property type="molecule type" value="Genomic_DNA"/>
</dbReference>
<dbReference type="Pfam" id="PF13302">
    <property type="entry name" value="Acetyltransf_3"/>
    <property type="match status" value="1"/>
</dbReference>
<feature type="domain" description="N-acetyltransferase" evidence="1">
    <location>
        <begin position="16"/>
        <end position="179"/>
    </location>
</feature>
<dbReference type="GO" id="GO:0008999">
    <property type="term" value="F:protein-N-terminal-alanine acetyltransferase activity"/>
    <property type="evidence" value="ECO:0007669"/>
    <property type="project" value="TreeGrafter"/>
</dbReference>
<dbReference type="GO" id="GO:1990189">
    <property type="term" value="F:protein N-terminal-serine acetyltransferase activity"/>
    <property type="evidence" value="ECO:0007669"/>
    <property type="project" value="TreeGrafter"/>
</dbReference>
<dbReference type="InterPro" id="IPR051908">
    <property type="entry name" value="Ribosomal_N-acetyltransferase"/>
</dbReference>
<dbReference type="PROSITE" id="PS51186">
    <property type="entry name" value="GNAT"/>
    <property type="match status" value="1"/>
</dbReference>
<accession>A0A6L5G7Z8</accession>
<keyword evidence="2" id="KW-0808">Transferase</keyword>
<comment type="caution">
    <text evidence="2">The sequence shown here is derived from an EMBL/GenBank/DDBJ whole genome shotgun (WGS) entry which is preliminary data.</text>
</comment>
<dbReference type="AlphaFoldDB" id="A0A6L5G7Z8"/>
<evidence type="ECO:0000259" key="1">
    <source>
        <dbReference type="PROSITE" id="PS51186"/>
    </source>
</evidence>
<dbReference type="SUPFAM" id="SSF55729">
    <property type="entry name" value="Acyl-CoA N-acyltransferases (Nat)"/>
    <property type="match status" value="1"/>
</dbReference>
<protein>
    <submittedName>
        <fullName evidence="2">GNAT family N-acetyltransferase</fullName>
    </submittedName>
</protein>
<dbReference type="InterPro" id="IPR016181">
    <property type="entry name" value="Acyl_CoA_acyltransferase"/>
</dbReference>